<keyword evidence="7" id="KW-1185">Reference proteome</keyword>
<keyword evidence="3" id="KW-0378">Hydrolase</keyword>
<dbReference type="InterPro" id="IPR002716">
    <property type="entry name" value="PIN_dom"/>
</dbReference>
<dbReference type="EMBL" id="JBEDNQ010000003">
    <property type="protein sequence ID" value="MEQ3550811.1"/>
    <property type="molecule type" value="Genomic_DNA"/>
</dbReference>
<evidence type="ECO:0000313" key="6">
    <source>
        <dbReference type="EMBL" id="MEQ3550811.1"/>
    </source>
</evidence>
<dbReference type="Proteomes" id="UP001494902">
    <property type="component" value="Unassembled WGS sequence"/>
</dbReference>
<dbReference type="InterPro" id="IPR029060">
    <property type="entry name" value="PIN-like_dom_sf"/>
</dbReference>
<evidence type="ECO:0000256" key="1">
    <source>
        <dbReference type="ARBA" id="ARBA00022722"/>
    </source>
</evidence>
<dbReference type="PANTHER" id="PTHR36173:SF2">
    <property type="entry name" value="RIBONUCLEASE VAPC16"/>
    <property type="match status" value="1"/>
</dbReference>
<evidence type="ECO:0000259" key="5">
    <source>
        <dbReference type="Pfam" id="PF01850"/>
    </source>
</evidence>
<evidence type="ECO:0000313" key="7">
    <source>
        <dbReference type="Proteomes" id="UP001494902"/>
    </source>
</evidence>
<dbReference type="SUPFAM" id="SSF88723">
    <property type="entry name" value="PIN domain-like"/>
    <property type="match status" value="1"/>
</dbReference>
<protein>
    <submittedName>
        <fullName evidence="6">Type II toxin-antitoxin system VapC family toxin</fullName>
    </submittedName>
</protein>
<dbReference type="Gene3D" id="3.40.50.1010">
    <property type="entry name" value="5'-nuclease"/>
    <property type="match status" value="1"/>
</dbReference>
<comment type="caution">
    <text evidence="6">The sequence shown here is derived from an EMBL/GenBank/DDBJ whole genome shotgun (WGS) entry which is preliminary data.</text>
</comment>
<proteinExistence type="predicted"/>
<name>A0ABV1K8K7_9PSEU</name>
<evidence type="ECO:0000256" key="2">
    <source>
        <dbReference type="ARBA" id="ARBA00022723"/>
    </source>
</evidence>
<dbReference type="InterPro" id="IPR052919">
    <property type="entry name" value="TA_system_RNase"/>
</dbReference>
<dbReference type="RefSeq" id="WP_349297858.1">
    <property type="nucleotide sequence ID" value="NZ_JBEDNQ010000003.1"/>
</dbReference>
<accession>A0ABV1K8K7</accession>
<keyword evidence="1" id="KW-0540">Nuclease</keyword>
<gene>
    <name evidence="6" type="ORF">WIS52_10035</name>
</gene>
<evidence type="ECO:0000256" key="4">
    <source>
        <dbReference type="ARBA" id="ARBA00022842"/>
    </source>
</evidence>
<reference evidence="6 7" key="1">
    <citation type="submission" date="2024-03" db="EMBL/GenBank/DDBJ databases">
        <title>Draft genome sequence of Pseudonocardia nematodicida JCM 31783.</title>
        <authorList>
            <person name="Butdee W."/>
            <person name="Duangmal K."/>
        </authorList>
    </citation>
    <scope>NUCLEOTIDE SEQUENCE [LARGE SCALE GENOMIC DNA]</scope>
    <source>
        <strain evidence="6 7">JCM 31783</strain>
    </source>
</reference>
<keyword evidence="2" id="KW-0479">Metal-binding</keyword>
<sequence>MTTALLLDTHALLWTLLEPDRIPGPTLDRIRDPRCELIVSAASAWEIATKVRLGKLAEAEAVVHGYSGHLVGLGARELPITSADALTAGSLSWGHRDPFDRIIVAQCMTRSYPLATADETLTAFPAVTTIW</sequence>
<dbReference type="PANTHER" id="PTHR36173">
    <property type="entry name" value="RIBONUCLEASE VAPC16-RELATED"/>
    <property type="match status" value="1"/>
</dbReference>
<evidence type="ECO:0000256" key="3">
    <source>
        <dbReference type="ARBA" id="ARBA00022801"/>
    </source>
</evidence>
<dbReference type="InterPro" id="IPR041705">
    <property type="entry name" value="PIN_Sll0205"/>
</dbReference>
<feature type="domain" description="PIN" evidence="5">
    <location>
        <begin position="6"/>
        <end position="122"/>
    </location>
</feature>
<dbReference type="Pfam" id="PF01850">
    <property type="entry name" value="PIN"/>
    <property type="match status" value="1"/>
</dbReference>
<keyword evidence="4" id="KW-0460">Magnesium</keyword>
<organism evidence="6 7">
    <name type="scientific">Pseudonocardia nematodicida</name>
    <dbReference type="NCBI Taxonomy" id="1206997"/>
    <lineage>
        <taxon>Bacteria</taxon>
        <taxon>Bacillati</taxon>
        <taxon>Actinomycetota</taxon>
        <taxon>Actinomycetes</taxon>
        <taxon>Pseudonocardiales</taxon>
        <taxon>Pseudonocardiaceae</taxon>
        <taxon>Pseudonocardia</taxon>
    </lineage>
</organism>
<dbReference type="CDD" id="cd09872">
    <property type="entry name" value="PIN_Sll0205-like"/>
    <property type="match status" value="1"/>
</dbReference>